<reference evidence="1" key="1">
    <citation type="submission" date="2020-05" db="EMBL/GenBank/DDBJ databases">
        <authorList>
            <person name="Chiriac C."/>
            <person name="Salcher M."/>
            <person name="Ghai R."/>
            <person name="Kavagutti S V."/>
        </authorList>
    </citation>
    <scope>NUCLEOTIDE SEQUENCE</scope>
</reference>
<dbReference type="AlphaFoldDB" id="A0A6J6P5A4"/>
<organism evidence="1">
    <name type="scientific">freshwater metagenome</name>
    <dbReference type="NCBI Taxonomy" id="449393"/>
    <lineage>
        <taxon>unclassified sequences</taxon>
        <taxon>metagenomes</taxon>
        <taxon>ecological metagenomes</taxon>
    </lineage>
</organism>
<gene>
    <name evidence="1" type="ORF">UFOPK2360_01186</name>
</gene>
<dbReference type="EMBL" id="CAEZXH010000091">
    <property type="protein sequence ID" value="CAB4691825.1"/>
    <property type="molecule type" value="Genomic_DNA"/>
</dbReference>
<name>A0A6J6P5A4_9ZZZZ</name>
<evidence type="ECO:0000313" key="1">
    <source>
        <dbReference type="EMBL" id="CAB4691825.1"/>
    </source>
</evidence>
<proteinExistence type="predicted"/>
<accession>A0A6J6P5A4</accession>
<protein>
    <submittedName>
        <fullName evidence="1">Unannotated protein</fullName>
    </submittedName>
</protein>
<sequence>MVSNTFVLNPKIILGKTSTPYAQAKKVSVKDLKPGEVTKRVISVPRTTTVENIAMRVLR</sequence>